<gene>
    <name evidence="2" type="ORF">EXE59_03600</name>
</gene>
<protein>
    <submittedName>
        <fullName evidence="2">Uncharacterized protein</fullName>
    </submittedName>
</protein>
<comment type="caution">
    <text evidence="2">The sequence shown here is derived from an EMBL/GenBank/DDBJ whole genome shotgun (WGS) entry which is preliminary data.</text>
</comment>
<dbReference type="OrthoDB" id="3776625at2"/>
<evidence type="ECO:0000256" key="1">
    <source>
        <dbReference type="SAM" id="Phobius"/>
    </source>
</evidence>
<feature type="transmembrane region" description="Helical" evidence="1">
    <location>
        <begin position="42"/>
        <end position="63"/>
    </location>
</feature>
<dbReference type="RefSeq" id="WP_135837671.1">
    <property type="nucleotide sequence ID" value="NZ_SRRO01000001.1"/>
</dbReference>
<name>A0A4Z1CM19_9ACTN</name>
<dbReference type="EMBL" id="SRRO01000001">
    <property type="protein sequence ID" value="TGN63129.1"/>
    <property type="molecule type" value="Genomic_DNA"/>
</dbReference>
<reference evidence="2 3" key="1">
    <citation type="submission" date="2019-04" db="EMBL/GenBank/DDBJ databases">
        <title>Three New Species of Nocardioides, Nocardioides euryhalodurans sp. nov., Nocardioides seonyuensis sp. nov. and Nocardioides eburneoflavus sp. nov. Isolated from Soil.</title>
        <authorList>
            <person name="Roh S.G."/>
            <person name="Lee C."/>
            <person name="Kim M.-K."/>
            <person name="Kim S.B."/>
        </authorList>
    </citation>
    <scope>NUCLEOTIDE SEQUENCE [LARGE SCALE GENOMIC DNA]</scope>
    <source>
        <strain evidence="2 3">MMS17-SY213</strain>
    </source>
</reference>
<sequence length="260" mass="28732">MNTDREVRELLSRHAEALDTTQPDQLARVHARIRTARRRRAAAVLAAGVLTTVTAVAVTAVAWPPGTTGPDRRAVPAAGETEPRRWTLRADGASADTVLVRLEAPSDYEGTTWFVGSDEVTVGYWLVSEVPRDPCREKGRRDPGPTVEDLVRALDRQRVTTITDQEPVTVGGHDGTYLELRAPDVDYTACQEGQLWLWETPTNGARHASWTPQQLERVWIIDVDGQRVVLNAFLEPQGDPGDALAELQTLIDTVQFVQPE</sequence>
<evidence type="ECO:0000313" key="3">
    <source>
        <dbReference type="Proteomes" id="UP000297496"/>
    </source>
</evidence>
<dbReference type="AlphaFoldDB" id="A0A4Z1CM19"/>
<keyword evidence="1" id="KW-1133">Transmembrane helix</keyword>
<dbReference type="Proteomes" id="UP000297496">
    <property type="component" value="Unassembled WGS sequence"/>
</dbReference>
<accession>A0A4Z1CM19</accession>
<keyword evidence="1" id="KW-0472">Membrane</keyword>
<keyword evidence="3" id="KW-1185">Reference proteome</keyword>
<proteinExistence type="predicted"/>
<organism evidence="2 3">
    <name type="scientific">Nocardioides eburneiflavus</name>
    <dbReference type="NCBI Taxonomy" id="2518372"/>
    <lineage>
        <taxon>Bacteria</taxon>
        <taxon>Bacillati</taxon>
        <taxon>Actinomycetota</taxon>
        <taxon>Actinomycetes</taxon>
        <taxon>Propionibacteriales</taxon>
        <taxon>Nocardioidaceae</taxon>
        <taxon>Nocardioides</taxon>
    </lineage>
</organism>
<evidence type="ECO:0000313" key="2">
    <source>
        <dbReference type="EMBL" id="TGN63129.1"/>
    </source>
</evidence>
<keyword evidence="1" id="KW-0812">Transmembrane</keyword>